<dbReference type="Proteomes" id="UP000053732">
    <property type="component" value="Unassembled WGS sequence"/>
</dbReference>
<evidence type="ECO:0000313" key="2">
    <source>
        <dbReference type="EMBL" id="CRL30645.1"/>
    </source>
</evidence>
<feature type="compositionally biased region" description="Basic residues" evidence="1">
    <location>
        <begin position="25"/>
        <end position="35"/>
    </location>
</feature>
<proteinExistence type="predicted"/>
<evidence type="ECO:0000313" key="3">
    <source>
        <dbReference type="Proteomes" id="UP000053732"/>
    </source>
</evidence>
<accession>A0A0G4PWS5</accession>
<feature type="compositionally biased region" description="Polar residues" evidence="1">
    <location>
        <begin position="49"/>
        <end position="58"/>
    </location>
</feature>
<dbReference type="AlphaFoldDB" id="A0A0G4PWS5"/>
<feature type="region of interest" description="Disordered" evidence="1">
    <location>
        <begin position="19"/>
        <end position="73"/>
    </location>
</feature>
<sequence>MSVKLVHEHVLMRDEIKRLREGNRKQTKKRAKSKKQISNIGSLTEVPDLTTNTSSKEGSSVRYISDTTPTLEP</sequence>
<reference evidence="2 3" key="1">
    <citation type="journal article" date="2014" name="Nat. Commun.">
        <title>Multiple recent horizontal transfers of a large genomic region in cheese making fungi.</title>
        <authorList>
            <person name="Cheeseman K."/>
            <person name="Ropars J."/>
            <person name="Renault P."/>
            <person name="Dupont J."/>
            <person name="Gouzy J."/>
            <person name="Branca A."/>
            <person name="Abraham A.L."/>
            <person name="Ceppi M."/>
            <person name="Conseiller E."/>
            <person name="Debuchy R."/>
            <person name="Malagnac F."/>
            <person name="Goarin A."/>
            <person name="Silar P."/>
            <person name="Lacoste S."/>
            <person name="Sallet E."/>
            <person name="Bensimon A."/>
            <person name="Giraud T."/>
            <person name="Brygoo Y."/>
        </authorList>
    </citation>
    <scope>NUCLEOTIDE SEQUENCE [LARGE SCALE GENOMIC DNA]</scope>
    <source>
        <strain evidence="3">FM 013</strain>
    </source>
</reference>
<evidence type="ECO:0000256" key="1">
    <source>
        <dbReference type="SAM" id="MobiDB-lite"/>
    </source>
</evidence>
<keyword evidence="3" id="KW-1185">Reference proteome</keyword>
<gene>
    <name evidence="2" type="ORF">PCAMFM013_S056g000018</name>
</gene>
<organism evidence="2 3">
    <name type="scientific">Penicillium camemberti (strain FM 013)</name>
    <dbReference type="NCBI Taxonomy" id="1429867"/>
    <lineage>
        <taxon>Eukaryota</taxon>
        <taxon>Fungi</taxon>
        <taxon>Dikarya</taxon>
        <taxon>Ascomycota</taxon>
        <taxon>Pezizomycotina</taxon>
        <taxon>Eurotiomycetes</taxon>
        <taxon>Eurotiomycetidae</taxon>
        <taxon>Eurotiales</taxon>
        <taxon>Aspergillaceae</taxon>
        <taxon>Penicillium</taxon>
    </lineage>
</organism>
<protein>
    <submittedName>
        <fullName evidence="2">Str. FM013</fullName>
    </submittedName>
</protein>
<name>A0A0G4PWS5_PENC3</name>
<dbReference type="EMBL" id="HG793189">
    <property type="protein sequence ID" value="CRL30645.1"/>
    <property type="molecule type" value="Genomic_DNA"/>
</dbReference>